<dbReference type="PANTHER" id="PTHR42973">
    <property type="entry name" value="BINDING OXIDOREDUCTASE, PUTATIVE (AFU_ORTHOLOGUE AFUA_1G17690)-RELATED"/>
    <property type="match status" value="1"/>
</dbReference>
<dbReference type="GO" id="GO:0004631">
    <property type="term" value="F:phosphomevalonate kinase activity"/>
    <property type="evidence" value="ECO:0007669"/>
    <property type="project" value="InterPro"/>
</dbReference>
<dbReference type="InterPro" id="IPR016166">
    <property type="entry name" value="FAD-bd_PCMH"/>
</dbReference>
<evidence type="ECO:0000256" key="3">
    <source>
        <dbReference type="ARBA" id="ARBA00022827"/>
    </source>
</evidence>
<dbReference type="UniPathway" id="UPA00057">
    <property type="reaction ID" value="UER00099"/>
</dbReference>
<dbReference type="Gene3D" id="3.40.50.2020">
    <property type="match status" value="1"/>
</dbReference>
<reference evidence="7" key="1">
    <citation type="journal article" date="2009" name="Genome Res.">
        <title>Comparative genomic analyses of the human fungal pathogens Coccidioides and their relatives.</title>
        <authorList>
            <person name="Sharpton T.J."/>
            <person name="Stajich J.E."/>
            <person name="Rounsley S.D."/>
            <person name="Gardner M.J."/>
            <person name="Wortman J.R."/>
            <person name="Jordar V.S."/>
            <person name="Maiti R."/>
            <person name="Kodira C.D."/>
            <person name="Neafsey D.E."/>
            <person name="Zeng Q."/>
            <person name="Hung C.-Y."/>
            <person name="McMahan C."/>
            <person name="Muszewska A."/>
            <person name="Grynberg M."/>
            <person name="Mandel M.A."/>
            <person name="Kellner E.M."/>
            <person name="Barker B.M."/>
            <person name="Galgiani J.N."/>
            <person name="Orbach M.J."/>
            <person name="Kirkland T.N."/>
            <person name="Cole G.T."/>
            <person name="Henn M.R."/>
            <person name="Birren B.W."/>
            <person name="Taylor J.W."/>
        </authorList>
    </citation>
    <scope>NUCLEOTIDE SEQUENCE [LARGE SCALE GENOMIC DNA]</scope>
    <source>
        <strain evidence="7">UAMH 1704</strain>
    </source>
</reference>
<comment type="similarity">
    <text evidence="1">Belongs to the oxygen-dependent FAD-linked oxidoreductase family.</text>
</comment>
<dbReference type="InterPro" id="IPR027417">
    <property type="entry name" value="P-loop_NTPase"/>
</dbReference>
<dbReference type="InterPro" id="IPR006094">
    <property type="entry name" value="Oxid_FAD_bind_N"/>
</dbReference>
<dbReference type="PROSITE" id="PS51387">
    <property type="entry name" value="FAD_PCMH"/>
    <property type="match status" value="1"/>
</dbReference>
<dbReference type="Proteomes" id="UP000002058">
    <property type="component" value="Unassembled WGS sequence"/>
</dbReference>
<dbReference type="EMBL" id="CH476617">
    <property type="protein sequence ID" value="EEP80673.1"/>
    <property type="molecule type" value="Genomic_DNA"/>
</dbReference>
<name>C4JSS6_UNCRE</name>
<evidence type="ECO:0000256" key="1">
    <source>
        <dbReference type="ARBA" id="ARBA00005466"/>
    </source>
</evidence>
<keyword evidence="4" id="KW-0560">Oxidoreductase</keyword>
<proteinExistence type="inferred from homology"/>
<gene>
    <name evidence="6" type="ORF">UREG_05515</name>
</gene>
<dbReference type="InterPro" id="IPR016169">
    <property type="entry name" value="FAD-bd_PCMH_sub2"/>
</dbReference>
<evidence type="ECO:0000259" key="5">
    <source>
        <dbReference type="PROSITE" id="PS51387"/>
    </source>
</evidence>
<dbReference type="InterPro" id="IPR029057">
    <property type="entry name" value="PRTase-like"/>
</dbReference>
<evidence type="ECO:0000256" key="2">
    <source>
        <dbReference type="ARBA" id="ARBA00022630"/>
    </source>
</evidence>
<dbReference type="VEuPathDB" id="FungiDB:UREG_05515"/>
<dbReference type="Gene3D" id="3.40.462.20">
    <property type="match status" value="1"/>
</dbReference>
<dbReference type="OMA" id="VFETHAA"/>
<dbReference type="CDD" id="cd06223">
    <property type="entry name" value="PRTases_typeI"/>
    <property type="match status" value="1"/>
</dbReference>
<dbReference type="SUPFAM" id="SSF53271">
    <property type="entry name" value="PRTase-like"/>
    <property type="match status" value="1"/>
</dbReference>
<dbReference type="GO" id="GO:0006695">
    <property type="term" value="P:cholesterol biosynthetic process"/>
    <property type="evidence" value="ECO:0007669"/>
    <property type="project" value="InterPro"/>
</dbReference>
<dbReference type="STRING" id="336963.C4JSS6"/>
<dbReference type="GO" id="GO:0005737">
    <property type="term" value="C:cytoplasm"/>
    <property type="evidence" value="ECO:0007669"/>
    <property type="project" value="InterPro"/>
</dbReference>
<dbReference type="InParanoid" id="C4JSS6"/>
<dbReference type="GO" id="GO:0016491">
    <property type="term" value="F:oxidoreductase activity"/>
    <property type="evidence" value="ECO:0007669"/>
    <property type="project" value="UniProtKB-KW"/>
</dbReference>
<dbReference type="OrthoDB" id="363185at2759"/>
<protein>
    <recommendedName>
        <fullName evidence="5">FAD-binding PCMH-type domain-containing protein</fullName>
    </recommendedName>
</protein>
<dbReference type="Pfam" id="PF01565">
    <property type="entry name" value="FAD_binding_4"/>
    <property type="match status" value="1"/>
</dbReference>
<dbReference type="Gene3D" id="3.40.50.150">
    <property type="entry name" value="Vaccinia Virus protein VP39"/>
    <property type="match status" value="1"/>
</dbReference>
<accession>C4JSS6</accession>
<evidence type="ECO:0000313" key="6">
    <source>
        <dbReference type="EMBL" id="EEP80673.1"/>
    </source>
</evidence>
<dbReference type="InterPro" id="IPR005919">
    <property type="entry name" value="Pmev_kin_anim"/>
</dbReference>
<dbReference type="PANTHER" id="PTHR42973:SF25">
    <property type="entry name" value="PHOSPHOMEVALONATE KINASE"/>
    <property type="match status" value="1"/>
</dbReference>
<keyword evidence="2" id="KW-0285">Flavoprotein</keyword>
<dbReference type="Pfam" id="PF04275">
    <property type="entry name" value="P-mevalo_kinase"/>
    <property type="match status" value="1"/>
</dbReference>
<sequence length="1061" mass="117024">MADLDSLKRVLKQKATATASLSKQSLSDTQYSDGFDNFVRGSGWAIYRDFIIPQMTEVLNTIFNSHALISVLEIGPGPKSILGYLPSHLRQKIKRYTAFEPNVLFATKMEKWLRPNLRAEWPFPCLENSPNIHRVPFILHSDRKMDAAGDTHDNDEKYDVILFCHSMYGLKPKAKFIEQALEMLVEQPEGVVTVFHRDGHLDFDRLVCHRTATFPTGEICVPDDDHALDSFASFVAGFELQDTEVDKATRGEWRRASRALSRQTEARPNRIFFSAPNAMVVFTKHSTAVSELTAQVPVLEGGISVKNWEARLHRPASIVKPTEIRQIQYCVQWAIKYKTGLTIVGGGHSGHCLWPNIVAIDMGAFDRIHICQGRDGVERSSLDRLPLIVAEAGCKAGDIVRKTMAAGLTVPLGARPSVGAGLWLQGGIGHLSRLYGLACDAIVGAVVVSVESSQVLCIGDVPSQHWPIGAVRPRNEADLLWALRGAGTNIGIIISVTFKAFAAPTYSVRNWVVPLRDGQDARLKISHFEETFAKKLPRNCSADAYLYWEAGQMHLGVNMFQVSTRGCNSQPCAPLPLAVGDPLRTGDNLKSMNGVDVFDAELYMSGMHGGHGGNKTSSFKRCLFLKSIGEQKLTRKLVEAIATRPSPLCYLHLLQGGGAVGDVESNATAFGCRDWEYACVVTGVWPRDHDGNEMAREVVRWVYRVAEDLLPSSCGVYSADLGPDPRDGPLSVHAFGPNRHRLAHLKRTADPSDVLKYTCPLPKASTAQKLIILVTGESCAGKDYCADIWASVFIANTQNRLAARAISISDATKREYSAATGASLKRLLQDRAYKAQHRSALTDFFQNQVQRQPLLPEKHFLDVVHDAADANVILITGMRDEAPVATLSRLVPASRLIEVRIKATDTARELRGESTVKDSSKDRSTLTALNHHPSFIFDNDTTGDEAAIRFAENYLLPFFHEDLQRLSRMVNLVPNFPRPNIEFRHVLNIAQQPDGLALCTSLMQSHFTGDWANVDAIVCCEAGGFVYASALGLRVGVPLALIREAGKLPPPTISYPRLRWA</sequence>
<dbReference type="GeneID" id="8443422"/>
<dbReference type="InterPro" id="IPR029063">
    <property type="entry name" value="SAM-dependent_MTases_sf"/>
</dbReference>
<dbReference type="Gene3D" id="3.30.465.10">
    <property type="match status" value="1"/>
</dbReference>
<dbReference type="InterPro" id="IPR036318">
    <property type="entry name" value="FAD-bd_PCMH-like_sf"/>
</dbReference>
<dbReference type="SUPFAM" id="SSF56176">
    <property type="entry name" value="FAD-binding/transporter-associated domain-like"/>
    <property type="match status" value="1"/>
</dbReference>
<dbReference type="HOGENOM" id="CLU_003324_0_0_1"/>
<dbReference type="Gene3D" id="3.40.50.300">
    <property type="entry name" value="P-loop containing nucleotide triphosphate hydrolases"/>
    <property type="match status" value="1"/>
</dbReference>
<feature type="domain" description="FAD-binding PCMH-type" evidence="5">
    <location>
        <begin position="311"/>
        <end position="503"/>
    </location>
</feature>
<dbReference type="GO" id="GO:0071949">
    <property type="term" value="F:FAD binding"/>
    <property type="evidence" value="ECO:0007669"/>
    <property type="project" value="InterPro"/>
</dbReference>
<dbReference type="GO" id="GO:0019287">
    <property type="term" value="P:isopentenyl diphosphate biosynthetic process, mevalonate pathway"/>
    <property type="evidence" value="ECO:0007669"/>
    <property type="project" value="UniProtKB-UniPathway"/>
</dbReference>
<dbReference type="SUPFAM" id="SSF53335">
    <property type="entry name" value="S-adenosyl-L-methionine-dependent methyltransferases"/>
    <property type="match status" value="1"/>
</dbReference>
<dbReference type="AlphaFoldDB" id="C4JSS6"/>
<dbReference type="Pfam" id="PF00156">
    <property type="entry name" value="Pribosyltran"/>
    <property type="match status" value="1"/>
</dbReference>
<keyword evidence="3" id="KW-0274">FAD</keyword>
<dbReference type="KEGG" id="ure:UREG_05515"/>
<dbReference type="RefSeq" id="XP_002584826.1">
    <property type="nucleotide sequence ID" value="XM_002584780.1"/>
</dbReference>
<evidence type="ECO:0000313" key="7">
    <source>
        <dbReference type="Proteomes" id="UP000002058"/>
    </source>
</evidence>
<evidence type="ECO:0000256" key="4">
    <source>
        <dbReference type="ARBA" id="ARBA00023002"/>
    </source>
</evidence>
<keyword evidence="7" id="KW-1185">Reference proteome</keyword>
<dbReference type="InterPro" id="IPR000836">
    <property type="entry name" value="PRTase_dom"/>
</dbReference>
<dbReference type="eggNOG" id="KOG1712">
    <property type="taxonomic scope" value="Eukaryota"/>
</dbReference>
<organism evidence="6 7">
    <name type="scientific">Uncinocarpus reesii (strain UAMH 1704)</name>
    <dbReference type="NCBI Taxonomy" id="336963"/>
    <lineage>
        <taxon>Eukaryota</taxon>
        <taxon>Fungi</taxon>
        <taxon>Dikarya</taxon>
        <taxon>Ascomycota</taxon>
        <taxon>Pezizomycotina</taxon>
        <taxon>Eurotiomycetes</taxon>
        <taxon>Eurotiomycetidae</taxon>
        <taxon>Onygenales</taxon>
        <taxon>Onygenaceae</taxon>
        <taxon>Uncinocarpus</taxon>
    </lineage>
</organism>
<dbReference type="InterPro" id="IPR050416">
    <property type="entry name" value="FAD-linked_Oxidoreductase"/>
</dbReference>